<dbReference type="EMBL" id="CM012447">
    <property type="protein sequence ID" value="RVE66616.1"/>
    <property type="molecule type" value="Genomic_DNA"/>
</dbReference>
<keyword evidence="1" id="KW-1133">Transmembrane helix</keyword>
<evidence type="ECO:0000313" key="3">
    <source>
        <dbReference type="Proteomes" id="UP000283210"/>
    </source>
</evidence>
<keyword evidence="1" id="KW-0472">Membrane</keyword>
<proteinExistence type="predicted"/>
<protein>
    <submittedName>
        <fullName evidence="2">Uncharacterized protein</fullName>
    </submittedName>
</protein>
<accession>A0A3S2MTS3</accession>
<name>A0A3S2MTS3_ORYJA</name>
<reference evidence="2 3" key="1">
    <citation type="submission" date="2018-11" db="EMBL/GenBank/DDBJ databases">
        <authorList>
            <person name="Lopez-Roques C."/>
            <person name="Donnadieu C."/>
            <person name="Bouchez O."/>
            <person name="Klopp C."/>
            <person name="Cabau C."/>
            <person name="Zahm M."/>
        </authorList>
    </citation>
    <scope>NUCLEOTIDE SEQUENCE [LARGE SCALE GENOMIC DNA]</scope>
    <source>
        <strain evidence="2">RS831</strain>
        <tissue evidence="2">Whole body</tissue>
    </source>
</reference>
<evidence type="ECO:0000256" key="1">
    <source>
        <dbReference type="SAM" id="Phobius"/>
    </source>
</evidence>
<keyword evidence="3" id="KW-1185">Reference proteome</keyword>
<dbReference type="AlphaFoldDB" id="A0A3S2MTS3"/>
<keyword evidence="1" id="KW-0812">Transmembrane</keyword>
<reference evidence="2 3" key="2">
    <citation type="submission" date="2019-01" db="EMBL/GenBank/DDBJ databases">
        <title>A chromosome length genome reference of the Java medaka (oryzias javanicus).</title>
        <authorList>
            <person name="Herpin A."/>
            <person name="Takehana Y."/>
            <person name="Naruse K."/>
            <person name="Ansai S."/>
            <person name="Kawaguchi M."/>
        </authorList>
    </citation>
    <scope>NUCLEOTIDE SEQUENCE [LARGE SCALE GENOMIC DNA]</scope>
    <source>
        <strain evidence="2">RS831</strain>
        <tissue evidence="2">Whole body</tissue>
    </source>
</reference>
<feature type="transmembrane region" description="Helical" evidence="1">
    <location>
        <begin position="23"/>
        <end position="47"/>
    </location>
</feature>
<dbReference type="Proteomes" id="UP000283210">
    <property type="component" value="Chromosome 11"/>
</dbReference>
<sequence>MAEALRSGTKSGVDTFCFFCPLLLVRLGVFSLSCSAEVTVFLGAIFLRVMERFTGTASGAMLVSVFPSGCGGELSRGERLRGGSVSRLDSTITLLVSPSFIVKPALL</sequence>
<organism evidence="2 3">
    <name type="scientific">Oryzias javanicus</name>
    <name type="common">Javanese ricefish</name>
    <name type="synonym">Aplocheilus javanicus</name>
    <dbReference type="NCBI Taxonomy" id="123683"/>
    <lineage>
        <taxon>Eukaryota</taxon>
        <taxon>Metazoa</taxon>
        <taxon>Chordata</taxon>
        <taxon>Craniata</taxon>
        <taxon>Vertebrata</taxon>
        <taxon>Euteleostomi</taxon>
        <taxon>Actinopterygii</taxon>
        <taxon>Neopterygii</taxon>
        <taxon>Teleostei</taxon>
        <taxon>Neoteleostei</taxon>
        <taxon>Acanthomorphata</taxon>
        <taxon>Ovalentaria</taxon>
        <taxon>Atherinomorphae</taxon>
        <taxon>Beloniformes</taxon>
        <taxon>Adrianichthyidae</taxon>
        <taxon>Oryziinae</taxon>
        <taxon>Oryzias</taxon>
    </lineage>
</organism>
<evidence type="ECO:0000313" key="2">
    <source>
        <dbReference type="EMBL" id="RVE66616.1"/>
    </source>
</evidence>
<gene>
    <name evidence="2" type="ORF">OJAV_G00109270</name>
</gene>